<evidence type="ECO:0000313" key="2">
    <source>
        <dbReference type="Proteomes" id="UP001642483"/>
    </source>
</evidence>
<sequence length="59" mass="6266">MQGLRTSGSSTEVHNPEVQSMAVFAEILGTQNRNSGVQGSNWCALRLVAQACPAFMVGQ</sequence>
<proteinExistence type="predicted"/>
<gene>
    <name evidence="1" type="ORF">CVLEPA_LOCUS6013</name>
</gene>
<reference evidence="1 2" key="1">
    <citation type="submission" date="2024-02" db="EMBL/GenBank/DDBJ databases">
        <authorList>
            <person name="Daric V."/>
            <person name="Darras S."/>
        </authorList>
    </citation>
    <scope>NUCLEOTIDE SEQUENCE [LARGE SCALE GENOMIC DNA]</scope>
</reference>
<keyword evidence="2" id="KW-1185">Reference proteome</keyword>
<organism evidence="1 2">
    <name type="scientific">Clavelina lepadiformis</name>
    <name type="common">Light-bulb sea squirt</name>
    <name type="synonym">Ascidia lepadiformis</name>
    <dbReference type="NCBI Taxonomy" id="159417"/>
    <lineage>
        <taxon>Eukaryota</taxon>
        <taxon>Metazoa</taxon>
        <taxon>Chordata</taxon>
        <taxon>Tunicata</taxon>
        <taxon>Ascidiacea</taxon>
        <taxon>Aplousobranchia</taxon>
        <taxon>Clavelinidae</taxon>
        <taxon>Clavelina</taxon>
    </lineage>
</organism>
<dbReference type="Proteomes" id="UP001642483">
    <property type="component" value="Unassembled WGS sequence"/>
</dbReference>
<name>A0ABP0FA27_CLALP</name>
<dbReference type="EMBL" id="CAWYQH010000035">
    <property type="protein sequence ID" value="CAK8676554.1"/>
    <property type="molecule type" value="Genomic_DNA"/>
</dbReference>
<protein>
    <submittedName>
        <fullName evidence="1">Uncharacterized protein</fullName>
    </submittedName>
</protein>
<accession>A0ABP0FA27</accession>
<comment type="caution">
    <text evidence="1">The sequence shown here is derived from an EMBL/GenBank/DDBJ whole genome shotgun (WGS) entry which is preliminary data.</text>
</comment>
<evidence type="ECO:0000313" key="1">
    <source>
        <dbReference type="EMBL" id="CAK8676554.1"/>
    </source>
</evidence>